<keyword evidence="3" id="KW-1185">Reference proteome</keyword>
<dbReference type="Gene3D" id="3.40.630.30">
    <property type="match status" value="1"/>
</dbReference>
<dbReference type="GO" id="GO:0016747">
    <property type="term" value="F:acyltransferase activity, transferring groups other than amino-acyl groups"/>
    <property type="evidence" value="ECO:0007669"/>
    <property type="project" value="InterPro"/>
</dbReference>
<organism evidence="2 3">
    <name type="scientific">Tenacibaculum skagerrakense</name>
    <dbReference type="NCBI Taxonomy" id="186571"/>
    <lineage>
        <taxon>Bacteria</taxon>
        <taxon>Pseudomonadati</taxon>
        <taxon>Bacteroidota</taxon>
        <taxon>Flavobacteriia</taxon>
        <taxon>Flavobacteriales</taxon>
        <taxon>Flavobacteriaceae</taxon>
        <taxon>Tenacibaculum</taxon>
    </lineage>
</organism>
<evidence type="ECO:0000259" key="1">
    <source>
        <dbReference type="PROSITE" id="PS51186"/>
    </source>
</evidence>
<dbReference type="AlphaFoldDB" id="A0A4R2NPW9"/>
<reference evidence="2 3" key="1">
    <citation type="submission" date="2019-03" db="EMBL/GenBank/DDBJ databases">
        <title>Genomic Encyclopedia of Type Strains, Phase IV (KMG-IV): sequencing the most valuable type-strain genomes for metagenomic binning, comparative biology and taxonomic classification.</title>
        <authorList>
            <person name="Goeker M."/>
        </authorList>
    </citation>
    <scope>NUCLEOTIDE SEQUENCE [LARGE SCALE GENOMIC DNA]</scope>
    <source>
        <strain evidence="2 3">DSM 14836</strain>
    </source>
</reference>
<dbReference type="InterPro" id="IPR051531">
    <property type="entry name" value="N-acetyltransferase"/>
</dbReference>
<evidence type="ECO:0000313" key="2">
    <source>
        <dbReference type="EMBL" id="TCP23394.1"/>
    </source>
</evidence>
<sequence length="181" mass="21013">MNTYIFTSERLGFRNWTTADSDLLFVLNSNEEVMRFFPSTQTKEQCLDFILRMQHQFQKNYFCYFAVEILESKEFIGFIGLCEQTYEADFNPSVDIGWRILPDFWGKGYATEGAKKVLEYGFTEANLNQIVSVAPLVNFPSISVMKKIGMSKVKTFKHPFLKDFPNLEECVLCLITSEELN</sequence>
<dbReference type="PANTHER" id="PTHR43792:SF1">
    <property type="entry name" value="N-ACETYLTRANSFERASE DOMAIN-CONTAINING PROTEIN"/>
    <property type="match status" value="1"/>
</dbReference>
<proteinExistence type="predicted"/>
<dbReference type="Proteomes" id="UP000294564">
    <property type="component" value="Unassembled WGS sequence"/>
</dbReference>
<accession>A0A4R2NPW9</accession>
<keyword evidence="2" id="KW-0808">Transferase</keyword>
<dbReference type="EMBL" id="SLXM01000009">
    <property type="protein sequence ID" value="TCP23394.1"/>
    <property type="molecule type" value="Genomic_DNA"/>
</dbReference>
<comment type="caution">
    <text evidence="2">The sequence shown here is derived from an EMBL/GenBank/DDBJ whole genome shotgun (WGS) entry which is preliminary data.</text>
</comment>
<feature type="domain" description="N-acetyltransferase" evidence="1">
    <location>
        <begin position="11"/>
        <end position="171"/>
    </location>
</feature>
<evidence type="ECO:0000313" key="3">
    <source>
        <dbReference type="Proteomes" id="UP000294564"/>
    </source>
</evidence>
<dbReference type="InterPro" id="IPR000182">
    <property type="entry name" value="GNAT_dom"/>
</dbReference>
<dbReference type="Pfam" id="PF13302">
    <property type="entry name" value="Acetyltransf_3"/>
    <property type="match status" value="1"/>
</dbReference>
<dbReference type="RefSeq" id="WP_132795647.1">
    <property type="nucleotide sequence ID" value="NZ_SLXM01000009.1"/>
</dbReference>
<protein>
    <submittedName>
        <fullName evidence="2">RimJ/RimL family protein N-acetyltransferase</fullName>
    </submittedName>
</protein>
<dbReference type="PROSITE" id="PS51186">
    <property type="entry name" value="GNAT"/>
    <property type="match status" value="1"/>
</dbReference>
<name>A0A4R2NPW9_9FLAO</name>
<dbReference type="SUPFAM" id="SSF55729">
    <property type="entry name" value="Acyl-CoA N-acyltransferases (Nat)"/>
    <property type="match status" value="1"/>
</dbReference>
<gene>
    <name evidence="2" type="ORF">EV195_109120</name>
</gene>
<dbReference type="OrthoDB" id="9788916at2"/>
<dbReference type="PANTHER" id="PTHR43792">
    <property type="entry name" value="GNAT FAMILY, PUTATIVE (AFU_ORTHOLOGUE AFUA_3G00765)-RELATED-RELATED"/>
    <property type="match status" value="1"/>
</dbReference>
<dbReference type="InterPro" id="IPR016181">
    <property type="entry name" value="Acyl_CoA_acyltransferase"/>
</dbReference>